<dbReference type="Proteomes" id="UP000293865">
    <property type="component" value="Unassembled WGS sequence"/>
</dbReference>
<protein>
    <submittedName>
        <fullName evidence="2">KR domain-containing protein</fullName>
    </submittedName>
</protein>
<proteinExistence type="predicted"/>
<dbReference type="InterPro" id="IPR016040">
    <property type="entry name" value="NAD(P)-bd_dom"/>
</dbReference>
<dbReference type="InterPro" id="IPR036291">
    <property type="entry name" value="NAD(P)-bd_dom_sf"/>
</dbReference>
<sequence>MVYAITGASGQLGRRAAESLMERVDPSQVVLLTRTPSLLQEFADRGAAVRAADFADADGLRTALRGVERLLLISVDAFGARLEKHRTAIDAAKAAGVAHVLYTSVPNPVDGNPAVVVPDHKGTEEYLAASGLGWTLLRNNIYAEVPLRDLHEAMNTGRLVTNAGDGGTAYVTRDDCAAAAVGALVSAGDDAAVEVSGLTAYTPYDLARIAAAKIGSEVEVVQVDDAAYTASLIGAGLPHSLAELLSAFGASAREGYLDTITTAVQDLAGYAPTPLETLV</sequence>
<gene>
    <name evidence="2" type="ORF">ESP51_10415</name>
</gene>
<dbReference type="Pfam" id="PF13460">
    <property type="entry name" value="NAD_binding_10"/>
    <property type="match status" value="1"/>
</dbReference>
<dbReference type="PANTHER" id="PTHR47129">
    <property type="entry name" value="QUINONE OXIDOREDUCTASE 2"/>
    <property type="match status" value="1"/>
</dbReference>
<evidence type="ECO:0000313" key="2">
    <source>
        <dbReference type="EMBL" id="RXZ70291.1"/>
    </source>
</evidence>
<keyword evidence="3" id="KW-1185">Reference proteome</keyword>
<dbReference type="Gene3D" id="3.40.50.720">
    <property type="entry name" value="NAD(P)-binding Rossmann-like Domain"/>
    <property type="match status" value="1"/>
</dbReference>
<dbReference type="OrthoDB" id="5510591at2"/>
<dbReference type="InterPro" id="IPR052718">
    <property type="entry name" value="NmrA-type_oxidoreductase"/>
</dbReference>
<accession>A0A4Q2L2L3</accession>
<name>A0A4Q2L2L3_9MICO</name>
<dbReference type="SUPFAM" id="SSF51735">
    <property type="entry name" value="NAD(P)-binding Rossmann-fold domains"/>
    <property type="match status" value="1"/>
</dbReference>
<dbReference type="EMBL" id="SDPN01000016">
    <property type="protein sequence ID" value="RXZ70291.1"/>
    <property type="molecule type" value="Genomic_DNA"/>
</dbReference>
<comment type="caution">
    <text evidence="2">The sequence shown here is derived from an EMBL/GenBank/DDBJ whole genome shotgun (WGS) entry which is preliminary data.</text>
</comment>
<organism evidence="2 3">
    <name type="scientific">Agromyces albus</name>
    <dbReference type="NCBI Taxonomy" id="205332"/>
    <lineage>
        <taxon>Bacteria</taxon>
        <taxon>Bacillati</taxon>
        <taxon>Actinomycetota</taxon>
        <taxon>Actinomycetes</taxon>
        <taxon>Micrococcales</taxon>
        <taxon>Microbacteriaceae</taxon>
        <taxon>Agromyces</taxon>
    </lineage>
</organism>
<dbReference type="PANTHER" id="PTHR47129:SF1">
    <property type="entry name" value="NMRA-LIKE DOMAIN-CONTAINING PROTEIN"/>
    <property type="match status" value="1"/>
</dbReference>
<dbReference type="Gene3D" id="3.90.25.10">
    <property type="entry name" value="UDP-galactose 4-epimerase, domain 1"/>
    <property type="match status" value="1"/>
</dbReference>
<dbReference type="AlphaFoldDB" id="A0A4Q2L2L3"/>
<reference evidence="2 3" key="1">
    <citation type="submission" date="2019-01" db="EMBL/GenBank/DDBJ databases">
        <title>Agromyces.</title>
        <authorList>
            <person name="Li J."/>
        </authorList>
    </citation>
    <scope>NUCLEOTIDE SEQUENCE [LARGE SCALE GENOMIC DNA]</scope>
    <source>
        <strain evidence="2 3">DSM 15934</strain>
    </source>
</reference>
<evidence type="ECO:0000313" key="3">
    <source>
        <dbReference type="Proteomes" id="UP000293865"/>
    </source>
</evidence>
<feature type="domain" description="NAD(P)-binding" evidence="1">
    <location>
        <begin position="7"/>
        <end position="184"/>
    </location>
</feature>
<evidence type="ECO:0000259" key="1">
    <source>
        <dbReference type="Pfam" id="PF13460"/>
    </source>
</evidence>